<proteinExistence type="predicted"/>
<gene>
    <name evidence="1" type="ORF">CLIB1444_19S00298</name>
</gene>
<sequence length="905" mass="100424">MAETIQRKKILVNLLVLVAVVFAAILVYLKPDKTTITVKQSFLREGLERCKTNKQKFNPTFTENRSNPRYQLFKSKPVLIVNATIIDGDGTISSSKQDILLENGVVSAIISSNSRESSKLVARGIEIIDANNHYVSPGLVEMHSHVGICTQPELKGVNDMFELMYPVTPYTRVIDAFNVGDPAIEMSLSGGVTSALILPSANLISGEGFVFKMSVPESLSAEQMLVQYSGEAFENSFRQRWMKMACGENPKKRYTAREDAPKSRMGLGHLFRKTMQQAQRLKDEQDLWCEQIYNGQLPLSRYPENDDLDLLVELLRGKVLSNAHCYETFDIETLLRHAREFGIEINTLHHALDAYRIPETIKNQPYNISIATFATLWGHKKEAFQGSLFGPKILEENDITVILTTDHPAIAGHTLLNQAQIAHHYGLSAEKAFASITGEPATALNLGNRIGFLRKGYDADVIIWSDHPLNMRAKPLKVFVDGEMLVNQPLIEGELNDVSDSIPKVSEAQLDLRKFEGSGTYLITGITKSFIPGYGNSSQSQLLVADNEIICFAEDCSKLSIRYSNIPKLELQNAYISPMLTSLTPSHGIAEMALEPMTGDGVMVKALEMSELSSFRNPSNVPKAKYGLQLGSVHLSKAFNSGTGIIITPPFRGEGQLFVSGVSVAFWSNSETLENVKDEVALHITIGDQGKQKEVPTISLQFAALKEMLLNNQDTDNIYGKVLSKELPLAIHTNNKDVMLHIIELKNTLDLDIIIVGGIESHLIAHQLASNDIPVVVTPWRCQRRFWDERRCLLGVNGQSTVLKELHSAGVRVALAPDDDVKVRVSLQDAGLAAALSDIPIEDVMYMLTDAMNDIFHLPPTNNNFFISQRNPLDYGSRISVIIRDGVLTKIYPDIEPNNNPFIPQ</sequence>
<comment type="caution">
    <text evidence="1">The sequence shown here is derived from an EMBL/GenBank/DDBJ whole genome shotgun (WGS) entry which is preliminary data.</text>
</comment>
<name>A0ACA9YG12_9ASCO</name>
<evidence type="ECO:0000313" key="1">
    <source>
        <dbReference type="EMBL" id="CAH6723715.1"/>
    </source>
</evidence>
<reference evidence="1" key="1">
    <citation type="submission" date="2022-06" db="EMBL/GenBank/DDBJ databases">
        <authorList>
            <person name="Legras J.-L."/>
            <person name="Devillers H."/>
            <person name="Grondin C."/>
        </authorList>
    </citation>
    <scope>NUCLEOTIDE SEQUENCE</scope>
    <source>
        <strain evidence="1">CLIB 1444</strain>
    </source>
</reference>
<dbReference type="EMBL" id="CALSDN010000019">
    <property type="protein sequence ID" value="CAH6723715.1"/>
    <property type="molecule type" value="Genomic_DNA"/>
</dbReference>
<organism evidence="1 2">
    <name type="scientific">[Candida] jaroonii</name>
    <dbReference type="NCBI Taxonomy" id="467808"/>
    <lineage>
        <taxon>Eukaryota</taxon>
        <taxon>Fungi</taxon>
        <taxon>Dikarya</taxon>
        <taxon>Ascomycota</taxon>
        <taxon>Saccharomycotina</taxon>
        <taxon>Pichiomycetes</taxon>
        <taxon>Debaryomycetaceae</taxon>
        <taxon>Yamadazyma</taxon>
    </lineage>
</organism>
<accession>A0ACA9YG12</accession>
<protein>
    <submittedName>
        <fullName evidence="1">Uncharacterized protein</fullName>
    </submittedName>
</protein>
<evidence type="ECO:0000313" key="2">
    <source>
        <dbReference type="Proteomes" id="UP001152531"/>
    </source>
</evidence>
<keyword evidence="2" id="KW-1185">Reference proteome</keyword>
<dbReference type="Proteomes" id="UP001152531">
    <property type="component" value="Unassembled WGS sequence"/>
</dbReference>